<dbReference type="InterPro" id="IPR011990">
    <property type="entry name" value="TPR-like_helical_dom_sf"/>
</dbReference>
<accession>A0ABU3VWY8</accession>
<dbReference type="EMBL" id="JAWIIJ010000005">
    <property type="protein sequence ID" value="MDV2078790.1"/>
    <property type="molecule type" value="Genomic_DNA"/>
</dbReference>
<protein>
    <recommendedName>
        <fullName evidence="3">Tetratricopeptide repeat-containing protein</fullName>
    </recommendedName>
</protein>
<proteinExistence type="predicted"/>
<organism evidence="1 2">
    <name type="scientific">Marinobacter xestospongiae</name>
    <dbReference type="NCBI Taxonomy" id="994319"/>
    <lineage>
        <taxon>Bacteria</taxon>
        <taxon>Pseudomonadati</taxon>
        <taxon>Pseudomonadota</taxon>
        <taxon>Gammaproteobacteria</taxon>
        <taxon>Pseudomonadales</taxon>
        <taxon>Marinobacteraceae</taxon>
        <taxon>Marinobacter</taxon>
    </lineage>
</organism>
<dbReference type="SUPFAM" id="SSF81901">
    <property type="entry name" value="HCP-like"/>
    <property type="match status" value="1"/>
</dbReference>
<sequence length="449" mass="50288">MIRAVSHPSLAVALLLLALLLPALTGAAVTGLPQVRYQLHQDPDTEVIEPLRRFAERGDRPSMRLLASRLVSQERLDTTHEAIGWYWRAFDRGYGKPLALAGMSEIADRMPLFREQIRTLLEQGLNQLDPLASDETLNSVLDLFLVYPDLLPPEQVEQLIGQYRRACVLGCRTLTYQARLLEAQGLLEQAEQRYRQAMVRDARAVGLYSRMLGDDAFDGLLAVAQAHQARLPELPAEVVEMLAVTLTRTPRQHDNAILLWLDQAIAWGSFQALLAKAGYLLDHPDVFDHQAAFRLIEQIGVQDPDEAGFLRAQALQVYQWPTLDPEAAQRQLQALVPRHPDRVQLALAQLHSSGGLDEPDHRTALTLYQPLLARHSAAAHYRVAALYAGTRAMCPDPVKGYGYARIAELLGSARARLLRQQLEASLSPEQQRRGQALVHLLRQRLEQSL</sequence>
<gene>
    <name evidence="1" type="ORF">RYS15_08840</name>
</gene>
<dbReference type="RefSeq" id="WP_316973484.1">
    <property type="nucleotide sequence ID" value="NZ_JAWIIJ010000005.1"/>
</dbReference>
<name>A0ABU3VWY8_9GAMM</name>
<evidence type="ECO:0000313" key="1">
    <source>
        <dbReference type="EMBL" id="MDV2078790.1"/>
    </source>
</evidence>
<reference evidence="1 2" key="1">
    <citation type="submission" date="2023-10" db="EMBL/GenBank/DDBJ databases">
        <title>Characteristics and mechanism of a salt-tolerant marine origin heterotrophic nitrifying- aerobic denitrifying bacteria Marinobacter xestospongiae HN1.</title>
        <authorList>
            <person name="Qi R."/>
        </authorList>
    </citation>
    <scope>NUCLEOTIDE SEQUENCE [LARGE SCALE GENOMIC DNA]</scope>
    <source>
        <strain evidence="1 2">HN1</strain>
    </source>
</reference>
<dbReference type="Gene3D" id="1.25.40.10">
    <property type="entry name" value="Tetratricopeptide repeat domain"/>
    <property type="match status" value="1"/>
</dbReference>
<dbReference type="Proteomes" id="UP001269819">
    <property type="component" value="Unassembled WGS sequence"/>
</dbReference>
<evidence type="ECO:0008006" key="3">
    <source>
        <dbReference type="Google" id="ProtNLM"/>
    </source>
</evidence>
<evidence type="ECO:0000313" key="2">
    <source>
        <dbReference type="Proteomes" id="UP001269819"/>
    </source>
</evidence>
<keyword evidence="2" id="KW-1185">Reference proteome</keyword>
<comment type="caution">
    <text evidence="1">The sequence shown here is derived from an EMBL/GenBank/DDBJ whole genome shotgun (WGS) entry which is preliminary data.</text>
</comment>